<comment type="caution">
    <text evidence="1">The sequence shown here is derived from an EMBL/GenBank/DDBJ whole genome shotgun (WGS) entry which is preliminary data.</text>
</comment>
<dbReference type="Proteomes" id="UP001060085">
    <property type="component" value="Linkage Group LG04"/>
</dbReference>
<keyword evidence="2" id="KW-1185">Reference proteome</keyword>
<evidence type="ECO:0000313" key="2">
    <source>
        <dbReference type="Proteomes" id="UP001060085"/>
    </source>
</evidence>
<proteinExistence type="predicted"/>
<dbReference type="EMBL" id="CM044704">
    <property type="protein sequence ID" value="KAI5668568.1"/>
    <property type="molecule type" value="Genomic_DNA"/>
</dbReference>
<gene>
    <name evidence="1" type="ORF">M9H77_18421</name>
</gene>
<organism evidence="1 2">
    <name type="scientific">Catharanthus roseus</name>
    <name type="common">Madagascar periwinkle</name>
    <name type="synonym">Vinca rosea</name>
    <dbReference type="NCBI Taxonomy" id="4058"/>
    <lineage>
        <taxon>Eukaryota</taxon>
        <taxon>Viridiplantae</taxon>
        <taxon>Streptophyta</taxon>
        <taxon>Embryophyta</taxon>
        <taxon>Tracheophyta</taxon>
        <taxon>Spermatophyta</taxon>
        <taxon>Magnoliopsida</taxon>
        <taxon>eudicotyledons</taxon>
        <taxon>Gunneridae</taxon>
        <taxon>Pentapetalae</taxon>
        <taxon>asterids</taxon>
        <taxon>lamiids</taxon>
        <taxon>Gentianales</taxon>
        <taxon>Apocynaceae</taxon>
        <taxon>Rauvolfioideae</taxon>
        <taxon>Vinceae</taxon>
        <taxon>Catharanthinae</taxon>
        <taxon>Catharanthus</taxon>
    </lineage>
</organism>
<accession>A0ACC0B7F3</accession>
<reference evidence="2" key="1">
    <citation type="journal article" date="2023" name="Nat. Plants">
        <title>Single-cell RNA sequencing provides a high-resolution roadmap for understanding the multicellular compartmentation of specialized metabolism.</title>
        <authorList>
            <person name="Sun S."/>
            <person name="Shen X."/>
            <person name="Li Y."/>
            <person name="Li Y."/>
            <person name="Wang S."/>
            <person name="Li R."/>
            <person name="Zhang H."/>
            <person name="Shen G."/>
            <person name="Guo B."/>
            <person name="Wei J."/>
            <person name="Xu J."/>
            <person name="St-Pierre B."/>
            <person name="Chen S."/>
            <person name="Sun C."/>
        </authorList>
    </citation>
    <scope>NUCLEOTIDE SEQUENCE [LARGE SCALE GENOMIC DNA]</scope>
</reference>
<sequence length="220" mass="26240">MEAVLRSQTDSFHNMENHIELIEKRIVEEPLSHIPSNMVTLGDVEEQLITFPMFMDDNYEIAQELEEYTSQGFQELLPNTSEVEESKKDECTPENIIEFEEREPEKENEKITKSPEDHKKGRQETEINDIEKSERVNPLTLETNFVLENNKERKPLMEFKGDFENFKREQSSWYEKVRESFSPTLTLIDLLFSFKKLKFFVQYLLSWIQELKTLIQDFDL</sequence>
<name>A0ACC0B7F3_CATRO</name>
<protein>
    <submittedName>
        <fullName evidence="1">Uncharacterized protein</fullName>
    </submittedName>
</protein>
<evidence type="ECO:0000313" key="1">
    <source>
        <dbReference type="EMBL" id="KAI5668568.1"/>
    </source>
</evidence>